<proteinExistence type="predicted"/>
<sequence length="264" mass="29779">MVVLRITGPAEKAGMRVIQGNQGPLVSFEGIAEADLIVIQRDFPRFWGDYRRVINLAREAGKPVVYDLDDLLVEIPDEHSHKADYTGEILVMLYAILDADLVTASSPNLQAYLAELNPNSKLIHNYLDDSLWELKSPKPVSRLDSRVTIGYMGGQTHQADLEDIKHSLLNLSSKYPDKVNFKFWGTRPPAELLDLPSTKWDAVNFEDYAQFASYFSQQECDIFIAPLVNNIFDETKSSIKFLEYSSLGISGVYSNLPPYKTIIE</sequence>
<comment type="caution">
    <text evidence="1">The sequence shown here is derived from an EMBL/GenBank/DDBJ whole genome shotgun (WGS) entry which is preliminary data.</text>
</comment>
<dbReference type="SUPFAM" id="SSF53756">
    <property type="entry name" value="UDP-Glycosyltransferase/glycogen phosphorylase"/>
    <property type="match status" value="1"/>
</dbReference>
<name>X1FDQ0_9ZZZZ</name>
<dbReference type="EMBL" id="BARU01007301">
    <property type="protein sequence ID" value="GAH43771.1"/>
    <property type="molecule type" value="Genomic_DNA"/>
</dbReference>
<evidence type="ECO:0008006" key="2">
    <source>
        <dbReference type="Google" id="ProtNLM"/>
    </source>
</evidence>
<evidence type="ECO:0000313" key="1">
    <source>
        <dbReference type="EMBL" id="GAH43771.1"/>
    </source>
</evidence>
<organism evidence="1">
    <name type="scientific">marine sediment metagenome</name>
    <dbReference type="NCBI Taxonomy" id="412755"/>
    <lineage>
        <taxon>unclassified sequences</taxon>
        <taxon>metagenomes</taxon>
        <taxon>ecological metagenomes</taxon>
    </lineage>
</organism>
<protein>
    <recommendedName>
        <fullName evidence="2">Glycosyl transferase family 1 domain-containing protein</fullName>
    </recommendedName>
</protein>
<dbReference type="AlphaFoldDB" id="X1FDQ0"/>
<reference evidence="1" key="1">
    <citation type="journal article" date="2014" name="Front. Microbiol.">
        <title>High frequency of phylogenetically diverse reductive dehalogenase-homologous genes in deep subseafloor sedimentary metagenomes.</title>
        <authorList>
            <person name="Kawai M."/>
            <person name="Futagami T."/>
            <person name="Toyoda A."/>
            <person name="Takaki Y."/>
            <person name="Nishi S."/>
            <person name="Hori S."/>
            <person name="Arai W."/>
            <person name="Tsubouchi T."/>
            <person name="Morono Y."/>
            <person name="Uchiyama I."/>
            <person name="Ito T."/>
            <person name="Fujiyama A."/>
            <person name="Inagaki F."/>
            <person name="Takami H."/>
        </authorList>
    </citation>
    <scope>NUCLEOTIDE SEQUENCE</scope>
    <source>
        <strain evidence="1">Expedition CK06-06</strain>
    </source>
</reference>
<accession>X1FDQ0</accession>
<feature type="non-terminal residue" evidence="1">
    <location>
        <position position="264"/>
    </location>
</feature>
<gene>
    <name evidence="1" type="ORF">S03H2_14389</name>
</gene>